<feature type="binding site" evidence="7">
    <location>
        <position position="64"/>
    </location>
    <ligand>
        <name>Cu cation</name>
        <dbReference type="ChEBI" id="CHEBI:23378"/>
    </ligand>
</feature>
<dbReference type="PRINTS" id="PR00155">
    <property type="entry name" value="AMICYANIN"/>
</dbReference>
<keyword evidence="4" id="KW-0574">Periplasm</keyword>
<evidence type="ECO:0000259" key="9">
    <source>
        <dbReference type="Pfam" id="PF00127"/>
    </source>
</evidence>
<evidence type="ECO:0000256" key="2">
    <source>
        <dbReference type="ARBA" id="ARBA00022448"/>
    </source>
</evidence>
<organism evidence="10 11">
    <name type="scientific">Hydrogenovibrio thermophilus</name>
    <dbReference type="NCBI Taxonomy" id="265883"/>
    <lineage>
        <taxon>Bacteria</taxon>
        <taxon>Pseudomonadati</taxon>
        <taxon>Pseudomonadota</taxon>
        <taxon>Gammaproteobacteria</taxon>
        <taxon>Thiotrichales</taxon>
        <taxon>Piscirickettsiaceae</taxon>
        <taxon>Hydrogenovibrio</taxon>
    </lineage>
</organism>
<dbReference type="InterPro" id="IPR008972">
    <property type="entry name" value="Cupredoxin"/>
</dbReference>
<keyword evidence="8" id="KW-0732">Signal</keyword>
<dbReference type="Proteomes" id="UP000285478">
    <property type="component" value="Chromosome"/>
</dbReference>
<name>A0A451G4K1_9GAMM</name>
<sequence length="147" mass="15887">MTRNLFLKLCVGTALLTTASMVHAAEHEVKMLNAGTDGIMVFEPGYLKIAPGDTVNFVATDTGHNAVSEVTPDGSKWEVGFDGGKVKFEQEGVNIYYCLPHKSMAMVGVIQVGQAVNKDDAMKQADTLEAGFAMNQGRLKQYMAQVK</sequence>
<gene>
    <name evidence="10" type="ORF">EPV75_01300</name>
</gene>
<evidence type="ECO:0000313" key="10">
    <source>
        <dbReference type="EMBL" id="QAB14403.1"/>
    </source>
</evidence>
<dbReference type="GO" id="GO:0009055">
    <property type="term" value="F:electron transfer activity"/>
    <property type="evidence" value="ECO:0007669"/>
    <property type="project" value="InterPro"/>
</dbReference>
<dbReference type="GO" id="GO:0005507">
    <property type="term" value="F:copper ion binding"/>
    <property type="evidence" value="ECO:0007669"/>
    <property type="project" value="InterPro"/>
</dbReference>
<comment type="cofactor">
    <cofactor evidence="7">
        <name>Cu cation</name>
        <dbReference type="ChEBI" id="CHEBI:23378"/>
    </cofactor>
    <text evidence="7">Binds 1 copper ion per subunit.</text>
</comment>
<evidence type="ECO:0000256" key="3">
    <source>
        <dbReference type="ARBA" id="ARBA00022723"/>
    </source>
</evidence>
<dbReference type="GO" id="GO:0042597">
    <property type="term" value="C:periplasmic space"/>
    <property type="evidence" value="ECO:0007669"/>
    <property type="project" value="UniProtKB-SubCell"/>
</dbReference>
<feature type="chain" id="PRO_5019275959" evidence="8">
    <location>
        <begin position="25"/>
        <end position="147"/>
    </location>
</feature>
<accession>A0A451G4K1</accession>
<feature type="domain" description="Blue (type 1) copper" evidence="9">
    <location>
        <begin position="30"/>
        <end position="112"/>
    </location>
</feature>
<evidence type="ECO:0000256" key="8">
    <source>
        <dbReference type="SAM" id="SignalP"/>
    </source>
</evidence>
<dbReference type="Gene3D" id="2.60.40.420">
    <property type="entry name" value="Cupredoxins - blue copper proteins"/>
    <property type="match status" value="1"/>
</dbReference>
<feature type="binding site" evidence="7">
    <location>
        <position position="98"/>
    </location>
    <ligand>
        <name>Cu cation</name>
        <dbReference type="ChEBI" id="CHEBI:23378"/>
    </ligand>
</feature>
<keyword evidence="2" id="KW-0813">Transport</keyword>
<dbReference type="KEGG" id="htr:EPV75_01300"/>
<dbReference type="RefSeq" id="WP_127120253.1">
    <property type="nucleotide sequence ID" value="NZ_CP035033.1"/>
</dbReference>
<proteinExistence type="predicted"/>
<dbReference type="EMBL" id="CP035033">
    <property type="protein sequence ID" value="QAB14403.1"/>
    <property type="molecule type" value="Genomic_DNA"/>
</dbReference>
<evidence type="ECO:0000256" key="6">
    <source>
        <dbReference type="ARBA" id="ARBA00023008"/>
    </source>
</evidence>
<keyword evidence="3 7" id="KW-0479">Metal-binding</keyword>
<evidence type="ECO:0000256" key="7">
    <source>
        <dbReference type="PIRSR" id="PIRSR602386-1"/>
    </source>
</evidence>
<dbReference type="InterPro" id="IPR000923">
    <property type="entry name" value="BlueCu_1"/>
</dbReference>
<keyword evidence="6 7" id="KW-0186">Copper</keyword>
<evidence type="ECO:0000256" key="5">
    <source>
        <dbReference type="ARBA" id="ARBA00022982"/>
    </source>
</evidence>
<keyword evidence="11" id="KW-1185">Reference proteome</keyword>
<reference evidence="10 11" key="1">
    <citation type="journal article" date="2018" name="Environ. Microbiol.">
        <title>Genomes of ubiquitous marine and hypersaline Hydrogenovibrio, Thiomicrorhabdus and Thiomicrospira spp. encode a diversity of mechanisms to sustain chemolithoautotrophy in heterogeneous environments.</title>
        <authorList>
            <person name="Scott K.M."/>
            <person name="Williams J."/>
            <person name="Porter C.M.B."/>
            <person name="Russel S."/>
            <person name="Harmer T.L."/>
            <person name="Paul J.H."/>
            <person name="Antonen K.M."/>
            <person name="Bridges M.K."/>
            <person name="Camper G.J."/>
            <person name="Campla C.K."/>
            <person name="Casella L.G."/>
            <person name="Chase E."/>
            <person name="Conrad J.W."/>
            <person name="Cruz M.C."/>
            <person name="Dunlap D.S."/>
            <person name="Duran L."/>
            <person name="Fahsbender E.M."/>
            <person name="Goldsmith D.B."/>
            <person name="Keeley R.F."/>
            <person name="Kondoff M.R."/>
            <person name="Kussy B.I."/>
            <person name="Lane M.K."/>
            <person name="Lawler S."/>
            <person name="Leigh B.A."/>
            <person name="Lewis C."/>
            <person name="Lostal L.M."/>
            <person name="Marking D."/>
            <person name="Mancera P.A."/>
            <person name="McClenthan E.C."/>
            <person name="McIntyre E.A."/>
            <person name="Mine J.A."/>
            <person name="Modi S."/>
            <person name="Moore B.D."/>
            <person name="Morgan W.A."/>
            <person name="Nelson K.M."/>
            <person name="Nguyen K.N."/>
            <person name="Ogburn N."/>
            <person name="Parrino D.G."/>
            <person name="Pedapudi A.D."/>
            <person name="Pelham R.P."/>
            <person name="Preece A.M."/>
            <person name="Rampersad E.A."/>
            <person name="Richardson J.C."/>
            <person name="Rodgers C.M."/>
            <person name="Schaffer B.L."/>
            <person name="Sheridan N.E."/>
            <person name="Solone M.R."/>
            <person name="Staley Z.R."/>
            <person name="Tabuchi M."/>
            <person name="Waide R.J."/>
            <person name="Wanjugi P.W."/>
            <person name="Young S."/>
            <person name="Clum A."/>
            <person name="Daum C."/>
            <person name="Huntemann M."/>
            <person name="Ivanova N."/>
            <person name="Kyrpides N."/>
            <person name="Mikhailova N."/>
            <person name="Palaniappan K."/>
            <person name="Pillay M."/>
            <person name="Reddy T.B.K."/>
            <person name="Shapiro N."/>
            <person name="Stamatis D."/>
            <person name="Varghese N."/>
            <person name="Woyke T."/>
            <person name="Boden R."/>
            <person name="Freyermuth S.K."/>
            <person name="Kerfeld C.A."/>
        </authorList>
    </citation>
    <scope>NUCLEOTIDE SEQUENCE [LARGE SCALE GENOMIC DNA]</scope>
    <source>
        <strain evidence="10 11">JR-2</strain>
    </source>
</reference>
<comment type="subcellular location">
    <subcellularLocation>
        <location evidence="1">Periplasm</location>
    </subcellularLocation>
</comment>
<evidence type="ECO:0000313" key="11">
    <source>
        <dbReference type="Proteomes" id="UP000285478"/>
    </source>
</evidence>
<evidence type="ECO:0000256" key="4">
    <source>
        <dbReference type="ARBA" id="ARBA00022764"/>
    </source>
</evidence>
<dbReference type="Pfam" id="PF00127">
    <property type="entry name" value="Copper-bind"/>
    <property type="match status" value="1"/>
</dbReference>
<feature type="signal peptide" evidence="8">
    <location>
        <begin position="1"/>
        <end position="24"/>
    </location>
</feature>
<dbReference type="AlphaFoldDB" id="A0A451G4K1"/>
<dbReference type="InterPro" id="IPR002386">
    <property type="entry name" value="Amicyanin/Pseudoazurin"/>
</dbReference>
<feature type="binding site" evidence="7">
    <location>
        <position position="101"/>
    </location>
    <ligand>
        <name>Cu cation</name>
        <dbReference type="ChEBI" id="CHEBI:23378"/>
    </ligand>
</feature>
<feature type="binding site" evidence="7">
    <location>
        <position position="106"/>
    </location>
    <ligand>
        <name>Cu cation</name>
        <dbReference type="ChEBI" id="CHEBI:23378"/>
    </ligand>
</feature>
<evidence type="ECO:0000256" key="1">
    <source>
        <dbReference type="ARBA" id="ARBA00004418"/>
    </source>
</evidence>
<protein>
    <submittedName>
        <fullName evidence="10">Pseudoazurin</fullName>
    </submittedName>
</protein>
<dbReference type="SUPFAM" id="SSF49503">
    <property type="entry name" value="Cupredoxins"/>
    <property type="match status" value="1"/>
</dbReference>
<keyword evidence="5" id="KW-0249">Electron transport</keyword>